<reference evidence="3 4" key="1">
    <citation type="submission" date="2018-06" db="EMBL/GenBank/DDBJ databases">
        <title>The genome of Pseudomonas putida NX-1, a lignin degrader.</title>
        <authorList>
            <person name="Xu Z."/>
        </authorList>
    </citation>
    <scope>NUCLEOTIDE SEQUENCE [LARGE SCALE GENOMIC DNA]</scope>
    <source>
        <strain evidence="3 4">NX-1</strain>
    </source>
</reference>
<organism evidence="3 4">
    <name type="scientific">Pseudomonas putida</name>
    <name type="common">Arthrobacter siderocapsulatus</name>
    <dbReference type="NCBI Taxonomy" id="303"/>
    <lineage>
        <taxon>Bacteria</taxon>
        <taxon>Pseudomonadati</taxon>
        <taxon>Pseudomonadota</taxon>
        <taxon>Gammaproteobacteria</taxon>
        <taxon>Pseudomonadales</taxon>
        <taxon>Pseudomonadaceae</taxon>
        <taxon>Pseudomonas</taxon>
    </lineage>
</organism>
<dbReference type="InterPro" id="IPR051934">
    <property type="entry name" value="Phage_Tail_Fiber_Structural"/>
</dbReference>
<dbReference type="Gene3D" id="2.60.40.3940">
    <property type="match status" value="1"/>
</dbReference>
<dbReference type="InterPro" id="IPR054075">
    <property type="entry name" value="Gp53-like_C"/>
</dbReference>
<proteinExistence type="predicted"/>
<dbReference type="InterPro" id="IPR022225">
    <property type="entry name" value="Phage_tail_fibre_N"/>
</dbReference>
<accession>A0AAD0LBS1</accession>
<dbReference type="AlphaFoldDB" id="A0AAD0LBS1"/>
<dbReference type="Proteomes" id="UP000251617">
    <property type="component" value="Chromosome"/>
</dbReference>
<evidence type="ECO:0000259" key="1">
    <source>
        <dbReference type="Pfam" id="PF12571"/>
    </source>
</evidence>
<protein>
    <submittedName>
        <fullName evidence="3">Phage tail protein</fullName>
    </submittedName>
</protein>
<feature type="domain" description="Phage tail fibre protein N-terminal" evidence="1">
    <location>
        <begin position="6"/>
        <end position="152"/>
    </location>
</feature>
<dbReference type="EMBL" id="CP030750">
    <property type="protein sequence ID" value="AXA26387.1"/>
    <property type="molecule type" value="Genomic_DNA"/>
</dbReference>
<evidence type="ECO:0000259" key="2">
    <source>
        <dbReference type="Pfam" id="PF21882"/>
    </source>
</evidence>
<evidence type="ECO:0000313" key="4">
    <source>
        <dbReference type="Proteomes" id="UP000251617"/>
    </source>
</evidence>
<name>A0AAD0LBS1_PSEPU</name>
<dbReference type="PANTHER" id="PTHR35191:SF1">
    <property type="entry name" value="PROPHAGE SIDE TAIL FIBER PROTEIN HOMOLOG STFQ-RELATED"/>
    <property type="match status" value="1"/>
</dbReference>
<dbReference type="Pfam" id="PF21882">
    <property type="entry name" value="Gp53-like_C"/>
    <property type="match status" value="1"/>
</dbReference>
<feature type="domain" description="Putative tail fiber protein gp53-like C-terminal" evidence="2">
    <location>
        <begin position="481"/>
        <end position="576"/>
    </location>
</feature>
<dbReference type="RefSeq" id="WP_112899011.1">
    <property type="nucleotide sequence ID" value="NZ_CP030750.1"/>
</dbReference>
<dbReference type="Pfam" id="PF12571">
    <property type="entry name" value="Phage_tail_fib"/>
    <property type="match status" value="1"/>
</dbReference>
<gene>
    <name evidence="3" type="ORF">C1S65_20590</name>
</gene>
<evidence type="ECO:0000313" key="3">
    <source>
        <dbReference type="EMBL" id="AXA26387.1"/>
    </source>
</evidence>
<dbReference type="PANTHER" id="PTHR35191">
    <property type="entry name" value="PROPHAGE SIDE TAIL FIBER PROTEIN HOMOLOG STFQ-RELATED"/>
    <property type="match status" value="1"/>
</dbReference>
<sequence length="576" mass="61292">MVDQTSQFYAILTNVGAAKQANADALGIPWKITQMGVGDANGTDPTPNATQTSLINEWRRAPLNQLKVDDKNSAVIVAEQVIPAEVGGRWIREIALYDADGDMVAVANCAPTYKPLLSQGSGRTQVVRMNLIVSSASNVQLKIDPAVVLATREWVTEELARQDFKHSVLAATTAPIALSGLQTVDGVALTAGARVLVKDQIAAKDNGLYLVATGNWGRSRDADNDAKVTAGLLVLVERGVINGDSAWQLISDGAVTPGVSAQYYEMAFGRSGVTAGTYRSVSVDKYGRVVAATNPSTVAGYGLTDVYTKAEISGLLLSKAAIESPVFAGRPSAITAPRNDVSQRLATTEFVKEAGINFPSTTAFLPVGGTLTAEHIGKMTYMSGEGLWNGTAFLPSSGIPPGSIFCIGIGSGAGTVTIRKPAGQGGYIAVGASQRDSITLTYDDIPIMLICHSDLTYYVLSGGISNTADFFASKGSTGWAKRPNGILEQWGYRYFETPITTIAIDTLFPIAFPNACLNLVITAGVTIDDYDYHPTYRLSRQEVSHSRPSRTGFMGQLFVDNHPGNSRHIFWRAIGH</sequence>